<proteinExistence type="predicted"/>
<accession>A0A3M7PJ40</accession>
<comment type="caution">
    <text evidence="1">The sequence shown here is derived from an EMBL/GenBank/DDBJ whole genome shotgun (WGS) entry which is preliminary data.</text>
</comment>
<dbReference type="EMBL" id="REGN01010400">
    <property type="protein sequence ID" value="RMZ99126.1"/>
    <property type="molecule type" value="Genomic_DNA"/>
</dbReference>
<evidence type="ECO:0000313" key="1">
    <source>
        <dbReference type="EMBL" id="RMZ99126.1"/>
    </source>
</evidence>
<feature type="non-terminal residue" evidence="1">
    <location>
        <position position="1"/>
    </location>
</feature>
<protein>
    <submittedName>
        <fullName evidence="1">Uncharacterized protein</fullName>
    </submittedName>
</protein>
<organism evidence="1 2">
    <name type="scientific">Brachionus plicatilis</name>
    <name type="common">Marine rotifer</name>
    <name type="synonym">Brachionus muelleri</name>
    <dbReference type="NCBI Taxonomy" id="10195"/>
    <lineage>
        <taxon>Eukaryota</taxon>
        <taxon>Metazoa</taxon>
        <taxon>Spiralia</taxon>
        <taxon>Gnathifera</taxon>
        <taxon>Rotifera</taxon>
        <taxon>Eurotatoria</taxon>
        <taxon>Monogononta</taxon>
        <taxon>Pseudotrocha</taxon>
        <taxon>Ploima</taxon>
        <taxon>Brachionidae</taxon>
        <taxon>Brachionus</taxon>
    </lineage>
</organism>
<keyword evidence="2" id="KW-1185">Reference proteome</keyword>
<name>A0A3M7PJ40_BRAPC</name>
<evidence type="ECO:0000313" key="2">
    <source>
        <dbReference type="Proteomes" id="UP000276133"/>
    </source>
</evidence>
<dbReference type="AlphaFoldDB" id="A0A3M7PJ40"/>
<gene>
    <name evidence="1" type="ORF">BpHYR1_043227</name>
</gene>
<sequence length="98" mass="10026">LQQLIYPAHTLLGANVLQYPGSAAALSPSAAQYGAGVYDFASQYNQAQLDAVNFPYGSQVAAAAGLGNNNQSNAAAANYAYAALAQQAIPSLTAAYQQ</sequence>
<dbReference type="Proteomes" id="UP000276133">
    <property type="component" value="Unassembled WGS sequence"/>
</dbReference>
<reference evidence="1 2" key="1">
    <citation type="journal article" date="2018" name="Sci. Rep.">
        <title>Genomic signatures of local adaptation to the degree of environmental predictability in rotifers.</title>
        <authorList>
            <person name="Franch-Gras L."/>
            <person name="Hahn C."/>
            <person name="Garcia-Roger E.M."/>
            <person name="Carmona M.J."/>
            <person name="Serra M."/>
            <person name="Gomez A."/>
        </authorList>
    </citation>
    <scope>NUCLEOTIDE SEQUENCE [LARGE SCALE GENOMIC DNA]</scope>
    <source>
        <strain evidence="1">HYR1</strain>
    </source>
</reference>